<dbReference type="Pfam" id="PF13639">
    <property type="entry name" value="zf-RING_2"/>
    <property type="match status" value="1"/>
</dbReference>
<feature type="region of interest" description="Disordered" evidence="17">
    <location>
        <begin position="1"/>
        <end position="42"/>
    </location>
</feature>
<dbReference type="PANTHER" id="PTHR21319:SF39">
    <property type="entry name" value="ZINC FINGER PROTEIN"/>
    <property type="match status" value="1"/>
</dbReference>
<dbReference type="InterPro" id="IPR039512">
    <property type="entry name" value="RCHY1_zinc-ribbon"/>
</dbReference>
<gene>
    <name evidence="21" type="ORF">FEM48_Zijuj05G0080600</name>
</gene>
<dbReference type="InterPro" id="IPR013083">
    <property type="entry name" value="Znf_RING/FYVE/PHD"/>
</dbReference>
<accession>A0A978VDS8</accession>
<evidence type="ECO:0000256" key="14">
    <source>
        <dbReference type="ARBA" id="ARBA00053847"/>
    </source>
</evidence>
<dbReference type="Pfam" id="PF05495">
    <property type="entry name" value="zf-CHY"/>
    <property type="match status" value="1"/>
</dbReference>
<dbReference type="SUPFAM" id="SSF57850">
    <property type="entry name" value="RING/U-box"/>
    <property type="match status" value="1"/>
</dbReference>
<evidence type="ECO:0000256" key="6">
    <source>
        <dbReference type="ARBA" id="ARBA00022723"/>
    </source>
</evidence>
<dbReference type="InterPro" id="IPR001841">
    <property type="entry name" value="Znf_RING"/>
</dbReference>
<dbReference type="GO" id="GO:0016020">
    <property type="term" value="C:membrane"/>
    <property type="evidence" value="ECO:0007669"/>
    <property type="project" value="UniProtKB-SubCell"/>
</dbReference>
<evidence type="ECO:0000256" key="5">
    <source>
        <dbReference type="ARBA" id="ARBA00022692"/>
    </source>
</evidence>
<dbReference type="InterPro" id="IPR008913">
    <property type="entry name" value="Znf_CHY"/>
</dbReference>
<dbReference type="Gene3D" id="2.20.28.10">
    <property type="match status" value="1"/>
</dbReference>
<dbReference type="GO" id="GO:0034756">
    <property type="term" value="P:regulation of iron ion transport"/>
    <property type="evidence" value="ECO:0007669"/>
    <property type="project" value="UniProtKB-ARBA"/>
</dbReference>
<evidence type="ECO:0008006" key="23">
    <source>
        <dbReference type="Google" id="ProtNLM"/>
    </source>
</evidence>
<dbReference type="SUPFAM" id="SSF161219">
    <property type="entry name" value="CHY zinc finger-like"/>
    <property type="match status" value="1"/>
</dbReference>
<dbReference type="PROSITE" id="PS50089">
    <property type="entry name" value="ZF_RING_2"/>
    <property type="match status" value="1"/>
</dbReference>
<keyword evidence="8" id="KW-0833">Ubl conjugation pathway</keyword>
<evidence type="ECO:0000256" key="9">
    <source>
        <dbReference type="ARBA" id="ARBA00022833"/>
    </source>
</evidence>
<comment type="subunit">
    <text evidence="15">Binds zinc and iron ions.</text>
</comment>
<dbReference type="GO" id="GO:0016567">
    <property type="term" value="P:protein ubiquitination"/>
    <property type="evidence" value="ECO:0007669"/>
    <property type="project" value="TreeGrafter"/>
</dbReference>
<evidence type="ECO:0000256" key="13">
    <source>
        <dbReference type="ARBA" id="ARBA00023242"/>
    </source>
</evidence>
<reference evidence="21" key="1">
    <citation type="journal article" date="2021" name="Front. Plant Sci.">
        <title>Chromosome-Scale Genome Assembly for Chinese Sour Jujube and Insights Into Its Genome Evolution and Domestication Signature.</title>
        <authorList>
            <person name="Shen L.-Y."/>
            <person name="Luo H."/>
            <person name="Wang X.-L."/>
            <person name="Wang X.-M."/>
            <person name="Qiu X.-J."/>
            <person name="Liu H."/>
            <person name="Zhou S.-S."/>
            <person name="Jia K.-H."/>
            <person name="Nie S."/>
            <person name="Bao Y.-T."/>
            <person name="Zhang R.-G."/>
            <person name="Yun Q.-Z."/>
            <person name="Chai Y.-H."/>
            <person name="Lu J.-Y."/>
            <person name="Li Y."/>
            <person name="Zhao S.-W."/>
            <person name="Mao J.-F."/>
            <person name="Jia S.-G."/>
            <person name="Mao Y.-M."/>
        </authorList>
    </citation>
    <scope>NUCLEOTIDE SEQUENCE</scope>
    <source>
        <strain evidence="21">AT0</strain>
        <tissue evidence="21">Leaf</tissue>
    </source>
</reference>
<dbReference type="GO" id="GO:0005634">
    <property type="term" value="C:nucleus"/>
    <property type="evidence" value="ECO:0007669"/>
    <property type="project" value="UniProtKB-SubCell"/>
</dbReference>
<evidence type="ECO:0000256" key="17">
    <source>
        <dbReference type="SAM" id="MobiDB-lite"/>
    </source>
</evidence>
<dbReference type="GO" id="GO:0016874">
    <property type="term" value="F:ligase activity"/>
    <property type="evidence" value="ECO:0007669"/>
    <property type="project" value="UniProtKB-KW"/>
</dbReference>
<keyword evidence="6" id="KW-0479">Metal-binding</keyword>
<dbReference type="InterPro" id="IPR017921">
    <property type="entry name" value="Znf_CTCHY"/>
</dbReference>
<evidence type="ECO:0000256" key="4">
    <source>
        <dbReference type="ARBA" id="ARBA00022598"/>
    </source>
</evidence>
<evidence type="ECO:0000256" key="10">
    <source>
        <dbReference type="ARBA" id="ARBA00022989"/>
    </source>
</evidence>
<keyword evidence="9" id="KW-0862">Zinc</keyword>
<evidence type="ECO:0000256" key="15">
    <source>
        <dbReference type="ARBA" id="ARBA00063786"/>
    </source>
</evidence>
<dbReference type="CDD" id="cd12108">
    <property type="entry name" value="Hr-like"/>
    <property type="match status" value="2"/>
</dbReference>
<protein>
    <recommendedName>
        <fullName evidence="23">Zinc finger protein BRUTUS-like At1g18910</fullName>
    </recommendedName>
</protein>
<dbReference type="InterPro" id="IPR012312">
    <property type="entry name" value="Hemerythrin-like"/>
</dbReference>
<dbReference type="PROSITE" id="PS51266">
    <property type="entry name" value="ZF_CHY"/>
    <property type="match status" value="1"/>
</dbReference>
<organism evidence="21 22">
    <name type="scientific">Ziziphus jujuba var. spinosa</name>
    <dbReference type="NCBI Taxonomy" id="714518"/>
    <lineage>
        <taxon>Eukaryota</taxon>
        <taxon>Viridiplantae</taxon>
        <taxon>Streptophyta</taxon>
        <taxon>Embryophyta</taxon>
        <taxon>Tracheophyta</taxon>
        <taxon>Spermatophyta</taxon>
        <taxon>Magnoliopsida</taxon>
        <taxon>eudicotyledons</taxon>
        <taxon>Gunneridae</taxon>
        <taxon>Pentapetalae</taxon>
        <taxon>rosids</taxon>
        <taxon>fabids</taxon>
        <taxon>Rosales</taxon>
        <taxon>Rhamnaceae</taxon>
        <taxon>Paliureae</taxon>
        <taxon>Ziziphus</taxon>
    </lineage>
</organism>
<dbReference type="Pfam" id="PF01814">
    <property type="entry name" value="Hemerythrin"/>
    <property type="match status" value="1"/>
</dbReference>
<dbReference type="InterPro" id="IPR037274">
    <property type="entry name" value="Znf_CHY_sf"/>
</dbReference>
<proteinExistence type="predicted"/>
<keyword evidence="4" id="KW-0436">Ligase</keyword>
<evidence type="ECO:0000256" key="8">
    <source>
        <dbReference type="ARBA" id="ARBA00022786"/>
    </source>
</evidence>
<dbReference type="PANTHER" id="PTHR21319">
    <property type="entry name" value="RING FINGER AND CHY ZINC FINGER DOMAIN-CONTAINING PROTEIN 1"/>
    <property type="match status" value="1"/>
</dbReference>
<dbReference type="FunFam" id="3.30.40.10:FF:000208">
    <property type="entry name" value="Zinc finger protein-related isoform 1"/>
    <property type="match status" value="1"/>
</dbReference>
<feature type="compositionally biased region" description="Low complexity" evidence="17">
    <location>
        <begin position="32"/>
        <end position="42"/>
    </location>
</feature>
<keyword evidence="13" id="KW-0539">Nucleus</keyword>
<feature type="region of interest" description="Disordered" evidence="17">
    <location>
        <begin position="903"/>
        <end position="924"/>
    </location>
</feature>
<dbReference type="Gene3D" id="3.30.40.10">
    <property type="entry name" value="Zinc/RING finger domain, C3HC4 (zinc finger)"/>
    <property type="match status" value="1"/>
</dbReference>
<dbReference type="EMBL" id="JAEACU010000005">
    <property type="protein sequence ID" value="KAH7528517.1"/>
    <property type="molecule type" value="Genomic_DNA"/>
</dbReference>
<dbReference type="GO" id="GO:0061630">
    <property type="term" value="F:ubiquitin protein ligase activity"/>
    <property type="evidence" value="ECO:0007669"/>
    <property type="project" value="TreeGrafter"/>
</dbReference>
<dbReference type="Proteomes" id="UP000813462">
    <property type="component" value="Unassembled WGS sequence"/>
</dbReference>
<keyword evidence="11" id="KW-0408">Iron</keyword>
<dbReference type="GO" id="GO:0008270">
    <property type="term" value="F:zinc ion binding"/>
    <property type="evidence" value="ECO:0007669"/>
    <property type="project" value="UniProtKB-KW"/>
</dbReference>
<evidence type="ECO:0000259" key="18">
    <source>
        <dbReference type="PROSITE" id="PS50089"/>
    </source>
</evidence>
<keyword evidence="5" id="KW-0812">Transmembrane</keyword>
<evidence type="ECO:0000256" key="7">
    <source>
        <dbReference type="ARBA" id="ARBA00022771"/>
    </source>
</evidence>
<feature type="domain" description="CTCHY-type" evidence="20">
    <location>
        <begin position="1116"/>
        <end position="1192"/>
    </location>
</feature>
<dbReference type="InterPro" id="IPR037275">
    <property type="entry name" value="Znf_CTCHY_sf"/>
</dbReference>
<dbReference type="GO" id="GO:0098711">
    <property type="term" value="P:iron ion import across plasma membrane"/>
    <property type="evidence" value="ECO:0007669"/>
    <property type="project" value="UniProtKB-ARBA"/>
</dbReference>
<keyword evidence="12" id="KW-0472">Membrane</keyword>
<dbReference type="SUPFAM" id="SSF161245">
    <property type="entry name" value="Zinc hairpin stack"/>
    <property type="match status" value="1"/>
</dbReference>
<evidence type="ECO:0000313" key="21">
    <source>
        <dbReference type="EMBL" id="KAH7528517.1"/>
    </source>
</evidence>
<feature type="domain" description="RING-type" evidence="18">
    <location>
        <begin position="1193"/>
        <end position="1234"/>
    </location>
</feature>
<evidence type="ECO:0000256" key="2">
    <source>
        <dbReference type="ARBA" id="ARBA00004167"/>
    </source>
</evidence>
<feature type="domain" description="CHY-type" evidence="19">
    <location>
        <begin position="1044"/>
        <end position="1113"/>
    </location>
</feature>
<comment type="function">
    <text evidence="14">Probable E3 ubiquitin-protein ligase that may regulate the response to iron deficiency and thus contributes to iron homeostasis.</text>
</comment>
<evidence type="ECO:0000259" key="20">
    <source>
        <dbReference type="PROSITE" id="PS51270"/>
    </source>
</evidence>
<dbReference type="GO" id="GO:0006511">
    <property type="term" value="P:ubiquitin-dependent protein catabolic process"/>
    <property type="evidence" value="ECO:0007669"/>
    <property type="project" value="TreeGrafter"/>
</dbReference>
<sequence>MAGTDDHSSSSICHQQNLTVPAATEEEEEEMATSTSQSSSSPLLLPLAENPILFLVCFHMALRSELDQLRRLATEAFDTGLFYHDFAVELLRRFDFLKLAYKYHCAAEDEVIFHALDDHVPNVASTYTLEHRSIDGLFDSIFYRLNVIMEENENENVSKPYQELVFCIGTLHTFISQHMLKEEEQVFPLLSKQFSPKKQAAFVWQFLCSIPVMLLEDLLPWTISFLPLDEQLEVKNCIKEIVPEEKSLQEVVIYWLSSNNQHPLGSYSKSGTDRCLEGSTDMKVLLKSQCVKRYLGENWSCIQAYPVQEDVGQNLVDGLHIWHGAIRKDFIEILEELYQSRSSSNFSNLDTIILQLKFLADVLTFYSIALGKLFYPVLNKLVDGHLSSSNEQFPNKHRIEGLQRLLYSTAKNDTPLSKFVEKLSWELESFIVEINKQFSFHEIEVFPIISKNCSHETQQHLLYVSLHIMPLGLLKCVITWFSTHLSEDECRSILNSIKQEDPLVDESFASLLQEWFRIGYSGKTSVEKFGEDLQKMFKSRCSFVSEQTNEAAGSSSSHSNTQPCEGSNSNLMEQICARKAKSYLSYSSSCVSQTARKYEASYSSIINLHIYFPETINTSHPFSEIFGGENHPGYVLSDPKPMDIVFFFHKALKNDLEYLVVGSAQLAENVALLNDFHRRFHLIQFLFQIHSDAEDQVAFPALEEKGELTNISHSYTIDHKLEGEQFAKVSLILEEISELHASVSNSNSNMDMIMLRHYQLCMKLHNMCKSMHKLLSDHVHREEVELWPLFRERFSIQEQERIVGCILGRTKAEILQDIIPWVMASLTPEEQHTMMSLWRKVTRNTMFDEWLREWWEGYDMTKVVEDSNIASSWTADPLEVISTYLCEYNKQDGNFCSKSTELQDQKIDSPGSNAKPMGDCNADDKGKDSDFDQYDCNHLEHTSPYVESDKKRTQEIEPCQINQIPFSQASQKSKYCNCLLTMTQQDIEAAIRRVSHDSSLEPQRKSYIIQNLLMSRWIVRQHSHLSVSSNGQEFPGQNPSYRDPLKLSFGCKHYKRNCKLVAPCCNQLYTCIRCHDEITGHSLDRKSVTEMMCMKCLKIQPVGSTCSTPSCSKFSMARYYCRICKVFDDDRLVEVLIYIEVVNRDIYHCPYCNLCRVGKGLGIDYYHCMNCNACMSRTLLVHVCREKSFMDNCPICHEDIFTSSSPVKALPCGHLMHSACFQDYTCISYTCPICGKSLGDMKVYFKMLDALLAEEKIPDEYAGQTKVILCHDCEKRGVSPFHWLYHKCPSCGSYNTRIL</sequence>
<evidence type="ECO:0000256" key="3">
    <source>
        <dbReference type="ARBA" id="ARBA00004906"/>
    </source>
</evidence>
<comment type="subcellular location">
    <subcellularLocation>
        <location evidence="2">Membrane</location>
        <topology evidence="2">Single-pass membrane protein</topology>
    </subcellularLocation>
    <subcellularLocation>
        <location evidence="1">Nucleus</location>
    </subcellularLocation>
</comment>
<evidence type="ECO:0000256" key="1">
    <source>
        <dbReference type="ARBA" id="ARBA00004123"/>
    </source>
</evidence>
<keyword evidence="7 16" id="KW-0863">Zinc-finger</keyword>
<dbReference type="Pfam" id="PF14599">
    <property type="entry name" value="zinc_ribbon_6"/>
    <property type="match status" value="1"/>
</dbReference>
<comment type="caution">
    <text evidence="21">The sequence shown here is derived from an EMBL/GenBank/DDBJ whole genome shotgun (WGS) entry which is preliminary data.</text>
</comment>
<dbReference type="SMART" id="SM00184">
    <property type="entry name" value="RING"/>
    <property type="match status" value="1"/>
</dbReference>
<dbReference type="PROSITE" id="PS51270">
    <property type="entry name" value="ZF_CTCHY"/>
    <property type="match status" value="1"/>
</dbReference>
<evidence type="ECO:0000256" key="16">
    <source>
        <dbReference type="PROSITE-ProRule" id="PRU00601"/>
    </source>
</evidence>
<keyword evidence="10" id="KW-1133">Transmembrane helix</keyword>
<dbReference type="CDD" id="cd16464">
    <property type="entry name" value="RING-H2_Pirh2-like"/>
    <property type="match status" value="1"/>
</dbReference>
<feature type="compositionally biased region" description="Polar residues" evidence="17">
    <location>
        <begin position="9"/>
        <end position="18"/>
    </location>
</feature>
<evidence type="ECO:0000256" key="12">
    <source>
        <dbReference type="ARBA" id="ARBA00023136"/>
    </source>
</evidence>
<name>A0A978VDS8_ZIZJJ</name>
<dbReference type="Gene3D" id="1.20.120.520">
    <property type="entry name" value="nmb1532 protein domain like"/>
    <property type="match status" value="2"/>
</dbReference>
<dbReference type="FunFam" id="1.20.120.520:FF:000009">
    <property type="entry name" value="Zinc finger protein BRUTUS"/>
    <property type="match status" value="1"/>
</dbReference>
<evidence type="ECO:0000256" key="11">
    <source>
        <dbReference type="ARBA" id="ARBA00023004"/>
    </source>
</evidence>
<evidence type="ECO:0000313" key="22">
    <source>
        <dbReference type="Proteomes" id="UP000813462"/>
    </source>
</evidence>
<evidence type="ECO:0000259" key="19">
    <source>
        <dbReference type="PROSITE" id="PS51266"/>
    </source>
</evidence>
<comment type="pathway">
    <text evidence="3">Protein modification; protein ubiquitination.</text>
</comment>